<evidence type="ECO:0000256" key="1">
    <source>
        <dbReference type="ARBA" id="ARBA00004418"/>
    </source>
</evidence>
<evidence type="ECO:0000313" key="9">
    <source>
        <dbReference type="Proteomes" id="UP000740557"/>
    </source>
</evidence>
<evidence type="ECO:0000256" key="2">
    <source>
        <dbReference type="ARBA" id="ARBA00005182"/>
    </source>
</evidence>
<sequence length="269" mass="31930">NQFSTKHFKIAKTSSVLVGTEGWLYFTQGLTDLWSKQPYTNSQYIDIKNNTNTVAGKFKKAQITYLEIYTPDKHSIYPEYLGFNFIANPHSRLEQRIAIIKEIDPQNLVDLKTELLKNKKTEQLYYKADTHWNNYGSFLAYEKIMEKVKRDYPNIEPLTKDDFEIIVKPNEYRTDLSKNILSDYKDTEILFSLKESALQNKLTSDKKLEKLVVYYDSFFDPKYNWGTTNFLKYHFNTVELIENYKGFRTDEIIEQHPQVVINQRVERHL</sequence>
<dbReference type="InterPro" id="IPR031811">
    <property type="entry name" value="ALGX/ALGJ_SGNH-like"/>
</dbReference>
<comment type="subcellular location">
    <subcellularLocation>
        <location evidence="1">Periplasm</location>
    </subcellularLocation>
</comment>
<evidence type="ECO:0000256" key="4">
    <source>
        <dbReference type="ARBA" id="ARBA00022729"/>
    </source>
</evidence>
<proteinExistence type="predicted"/>
<dbReference type="AlphaFoldDB" id="A0A955ED28"/>
<keyword evidence="5" id="KW-0574">Periplasm</keyword>
<dbReference type="GO" id="GO:0042121">
    <property type="term" value="P:alginic acid biosynthetic process"/>
    <property type="evidence" value="ECO:0007669"/>
    <property type="project" value="UniProtKB-KW"/>
</dbReference>
<protein>
    <recommendedName>
        <fullName evidence="7">AlgX/AlgJ SGNH hydrolase-like domain-containing protein</fullName>
    </recommendedName>
</protein>
<reference evidence="8" key="2">
    <citation type="journal article" date="2021" name="Microbiome">
        <title>Successional dynamics and alternative stable states in a saline activated sludge microbial community over 9 years.</title>
        <authorList>
            <person name="Wang Y."/>
            <person name="Ye J."/>
            <person name="Ju F."/>
            <person name="Liu L."/>
            <person name="Boyd J.A."/>
            <person name="Deng Y."/>
            <person name="Parks D.H."/>
            <person name="Jiang X."/>
            <person name="Yin X."/>
            <person name="Woodcroft B.J."/>
            <person name="Tyson G.W."/>
            <person name="Hugenholtz P."/>
            <person name="Polz M.F."/>
            <person name="Zhang T."/>
        </authorList>
    </citation>
    <scope>NUCLEOTIDE SEQUENCE</scope>
    <source>
        <strain evidence="8">HKST-UBA79</strain>
    </source>
</reference>
<reference evidence="8" key="1">
    <citation type="submission" date="2020-04" db="EMBL/GenBank/DDBJ databases">
        <authorList>
            <person name="Zhang T."/>
        </authorList>
    </citation>
    <scope>NUCLEOTIDE SEQUENCE</scope>
    <source>
        <strain evidence="8">HKST-UBA79</strain>
    </source>
</reference>
<feature type="non-terminal residue" evidence="8">
    <location>
        <position position="1"/>
    </location>
</feature>
<evidence type="ECO:0000256" key="6">
    <source>
        <dbReference type="ARBA" id="ARBA00022841"/>
    </source>
</evidence>
<gene>
    <name evidence="8" type="ORF">KC980_03260</name>
</gene>
<accession>A0A955ED28</accession>
<name>A0A955ED28_UNCKA</name>
<comment type="caution">
    <text evidence="8">The sequence shown here is derived from an EMBL/GenBank/DDBJ whole genome shotgun (WGS) entry which is preliminary data.</text>
</comment>
<dbReference type="GO" id="GO:0016740">
    <property type="term" value="F:transferase activity"/>
    <property type="evidence" value="ECO:0007669"/>
    <property type="project" value="UniProtKB-KW"/>
</dbReference>
<dbReference type="EMBL" id="JAGQNX010000099">
    <property type="protein sequence ID" value="MCA9308505.1"/>
    <property type="molecule type" value="Genomic_DNA"/>
</dbReference>
<evidence type="ECO:0000313" key="8">
    <source>
        <dbReference type="EMBL" id="MCA9308505.1"/>
    </source>
</evidence>
<keyword evidence="6" id="KW-0016">Alginate biosynthesis</keyword>
<dbReference type="GO" id="GO:0042597">
    <property type="term" value="C:periplasmic space"/>
    <property type="evidence" value="ECO:0007669"/>
    <property type="project" value="UniProtKB-SubCell"/>
</dbReference>
<feature type="domain" description="AlgX/AlgJ SGNH hydrolase-like" evidence="7">
    <location>
        <begin position="16"/>
        <end position="177"/>
    </location>
</feature>
<dbReference type="Pfam" id="PF16822">
    <property type="entry name" value="ALGX"/>
    <property type="match status" value="1"/>
</dbReference>
<keyword evidence="3" id="KW-0808">Transferase</keyword>
<organism evidence="8 9">
    <name type="scientific">candidate division WWE3 bacterium</name>
    <dbReference type="NCBI Taxonomy" id="2053526"/>
    <lineage>
        <taxon>Bacteria</taxon>
        <taxon>Katanobacteria</taxon>
    </lineage>
</organism>
<evidence type="ECO:0000259" key="7">
    <source>
        <dbReference type="Pfam" id="PF16822"/>
    </source>
</evidence>
<evidence type="ECO:0000256" key="5">
    <source>
        <dbReference type="ARBA" id="ARBA00022764"/>
    </source>
</evidence>
<evidence type="ECO:0000256" key="3">
    <source>
        <dbReference type="ARBA" id="ARBA00022679"/>
    </source>
</evidence>
<keyword evidence="4" id="KW-0732">Signal</keyword>
<dbReference type="Proteomes" id="UP000740557">
    <property type="component" value="Unassembled WGS sequence"/>
</dbReference>
<comment type="pathway">
    <text evidence="2">Glycan biosynthesis; alginate biosynthesis.</text>
</comment>